<protein>
    <recommendedName>
        <fullName evidence="8">VIT family protein</fullName>
    </recommendedName>
</protein>
<name>A0A1F6Y0X3_9BACT</name>
<feature type="transmembrane region" description="Helical" evidence="5">
    <location>
        <begin position="145"/>
        <end position="165"/>
    </location>
</feature>
<keyword evidence="4 5" id="KW-0472">Membrane</keyword>
<sequence length="166" mass="17927">MSLDHKTFILYVRNFIFGAEDSLVSTVGLLVGIASAGMARKDIIISGVVLICIEAFSMSVGSFLSERTTEESLPDYKQHESNSTLAAVIMFFSYFVCGLVPLLPYLLPSVDRAFWWSISASLAALFILGFISAKILKTKVLKSGLRMMIIGGIAIALGVAVGIILK</sequence>
<dbReference type="GO" id="GO:0005384">
    <property type="term" value="F:manganese ion transmembrane transporter activity"/>
    <property type="evidence" value="ECO:0007669"/>
    <property type="project" value="InterPro"/>
</dbReference>
<proteinExistence type="predicted"/>
<feature type="transmembrane region" description="Helical" evidence="5">
    <location>
        <begin position="12"/>
        <end position="37"/>
    </location>
</feature>
<dbReference type="Pfam" id="PF01988">
    <property type="entry name" value="VIT1"/>
    <property type="match status" value="1"/>
</dbReference>
<keyword evidence="3 5" id="KW-1133">Transmembrane helix</keyword>
<dbReference type="PANTHER" id="PTHR31851">
    <property type="entry name" value="FE(2+)/MN(2+) TRANSPORTER PCL1"/>
    <property type="match status" value="1"/>
</dbReference>
<keyword evidence="2 5" id="KW-0812">Transmembrane</keyword>
<dbReference type="AlphaFoldDB" id="A0A1F6Y0X3"/>
<dbReference type="CDD" id="cd01059">
    <property type="entry name" value="CCC1_like"/>
    <property type="match status" value="1"/>
</dbReference>
<reference evidence="6 7" key="1">
    <citation type="journal article" date="2016" name="Nat. Commun.">
        <title>Thousands of microbial genomes shed light on interconnected biogeochemical processes in an aquifer system.</title>
        <authorList>
            <person name="Anantharaman K."/>
            <person name="Brown C.T."/>
            <person name="Hug L.A."/>
            <person name="Sharon I."/>
            <person name="Castelle C.J."/>
            <person name="Probst A.J."/>
            <person name="Thomas B.C."/>
            <person name="Singh A."/>
            <person name="Wilkins M.J."/>
            <person name="Karaoz U."/>
            <person name="Brodie E.L."/>
            <person name="Williams K.H."/>
            <person name="Hubbard S.S."/>
            <person name="Banfield J.F."/>
        </authorList>
    </citation>
    <scope>NUCLEOTIDE SEQUENCE [LARGE SCALE GENOMIC DNA]</scope>
</reference>
<dbReference type="GO" id="GO:0012505">
    <property type="term" value="C:endomembrane system"/>
    <property type="evidence" value="ECO:0007669"/>
    <property type="project" value="UniProtKB-SubCell"/>
</dbReference>
<dbReference type="GO" id="GO:0030026">
    <property type="term" value="P:intracellular manganese ion homeostasis"/>
    <property type="evidence" value="ECO:0007669"/>
    <property type="project" value="InterPro"/>
</dbReference>
<evidence type="ECO:0008006" key="8">
    <source>
        <dbReference type="Google" id="ProtNLM"/>
    </source>
</evidence>
<feature type="transmembrane region" description="Helical" evidence="5">
    <location>
        <begin position="85"/>
        <end position="107"/>
    </location>
</feature>
<evidence type="ECO:0000256" key="3">
    <source>
        <dbReference type="ARBA" id="ARBA00022989"/>
    </source>
</evidence>
<feature type="transmembrane region" description="Helical" evidence="5">
    <location>
        <begin position="113"/>
        <end position="133"/>
    </location>
</feature>
<organism evidence="6 7">
    <name type="scientific">Candidatus Nomurabacteria bacterium RIFCSPLOWO2_02_FULL_40_10</name>
    <dbReference type="NCBI Taxonomy" id="1801786"/>
    <lineage>
        <taxon>Bacteria</taxon>
        <taxon>Candidatus Nomuraibacteriota</taxon>
    </lineage>
</organism>
<gene>
    <name evidence="6" type="ORF">A3H53_04080</name>
</gene>
<evidence type="ECO:0000256" key="2">
    <source>
        <dbReference type="ARBA" id="ARBA00022692"/>
    </source>
</evidence>
<dbReference type="EMBL" id="MFVK01000003">
    <property type="protein sequence ID" value="OGJ00031.1"/>
    <property type="molecule type" value="Genomic_DNA"/>
</dbReference>
<accession>A0A1F6Y0X3</accession>
<evidence type="ECO:0000313" key="6">
    <source>
        <dbReference type="EMBL" id="OGJ00031.1"/>
    </source>
</evidence>
<evidence type="ECO:0000256" key="1">
    <source>
        <dbReference type="ARBA" id="ARBA00004127"/>
    </source>
</evidence>
<comment type="caution">
    <text evidence="6">The sequence shown here is derived from an EMBL/GenBank/DDBJ whole genome shotgun (WGS) entry which is preliminary data.</text>
</comment>
<feature type="transmembrane region" description="Helical" evidence="5">
    <location>
        <begin position="43"/>
        <end position="64"/>
    </location>
</feature>
<evidence type="ECO:0000256" key="5">
    <source>
        <dbReference type="SAM" id="Phobius"/>
    </source>
</evidence>
<dbReference type="InterPro" id="IPR008217">
    <property type="entry name" value="Ccc1_fam"/>
</dbReference>
<comment type="subcellular location">
    <subcellularLocation>
        <location evidence="1">Endomembrane system</location>
        <topology evidence="1">Multi-pass membrane protein</topology>
    </subcellularLocation>
</comment>
<evidence type="ECO:0000256" key="4">
    <source>
        <dbReference type="ARBA" id="ARBA00023136"/>
    </source>
</evidence>
<dbReference type="Proteomes" id="UP000176479">
    <property type="component" value="Unassembled WGS sequence"/>
</dbReference>
<evidence type="ECO:0000313" key="7">
    <source>
        <dbReference type="Proteomes" id="UP000176479"/>
    </source>
</evidence>